<dbReference type="RefSeq" id="WP_130147853.1">
    <property type="nucleotide sequence ID" value="NZ_SGSU01000020.1"/>
</dbReference>
<accession>A0A4Q7ANV8</accession>
<dbReference type="Gene3D" id="3.40.50.1240">
    <property type="entry name" value="Phosphoglycerate mutase-like"/>
    <property type="match status" value="1"/>
</dbReference>
<dbReference type="PANTHER" id="PTHR48100">
    <property type="entry name" value="BROAD-SPECIFICITY PHOSPHATASE YOR283W-RELATED"/>
    <property type="match status" value="1"/>
</dbReference>
<protein>
    <submittedName>
        <fullName evidence="1">Histidine phosphatase family protein</fullName>
    </submittedName>
</protein>
<dbReference type="Proteomes" id="UP000293483">
    <property type="component" value="Unassembled WGS sequence"/>
</dbReference>
<gene>
    <name evidence="1" type="ORF">EXE25_15605</name>
</gene>
<dbReference type="SMART" id="SM00855">
    <property type="entry name" value="PGAM"/>
    <property type="match status" value="1"/>
</dbReference>
<dbReference type="PIRSF" id="PIRSF000709">
    <property type="entry name" value="6PFK_2-Ptase"/>
    <property type="match status" value="1"/>
</dbReference>
<evidence type="ECO:0000313" key="2">
    <source>
        <dbReference type="Proteomes" id="UP000293483"/>
    </source>
</evidence>
<dbReference type="CDD" id="cd07067">
    <property type="entry name" value="HP_PGM_like"/>
    <property type="match status" value="1"/>
</dbReference>
<dbReference type="InterPro" id="IPR013078">
    <property type="entry name" value="His_Pase_superF_clade-1"/>
</dbReference>
<dbReference type="EMBL" id="SGSU01000020">
    <property type="protein sequence ID" value="RZG64796.1"/>
    <property type="molecule type" value="Genomic_DNA"/>
</dbReference>
<dbReference type="GO" id="GO:0005737">
    <property type="term" value="C:cytoplasm"/>
    <property type="evidence" value="ECO:0007669"/>
    <property type="project" value="TreeGrafter"/>
</dbReference>
<evidence type="ECO:0000313" key="1">
    <source>
        <dbReference type="EMBL" id="RZG64796.1"/>
    </source>
</evidence>
<dbReference type="GO" id="GO:0016791">
    <property type="term" value="F:phosphatase activity"/>
    <property type="evidence" value="ECO:0007669"/>
    <property type="project" value="TreeGrafter"/>
</dbReference>
<dbReference type="AlphaFoldDB" id="A0A4Q7ANV8"/>
<dbReference type="STRING" id="202951.GCA_001485025_00794"/>
<proteinExistence type="predicted"/>
<sequence>MFQIDLLRHGKTALSHTLRGSTDDALTAEGWLQMQRTLDQSLAMQRQWDVIVCSPLQRCHQFAAQAAQQLGLELMILPSLQEMHFGDWEAVEVQHLYDTKPEALEQFWLQPTRFSPPNAETMQDFKNRVMLGLGQMLQILQSHKYQRALVVTHGGVIKLLKCKALNQPLDDILKMNAELGQLSHFEMPDAETIYLREQHT</sequence>
<organism evidence="1 2">
    <name type="scientific">Acinetobacter bouvetii</name>
    <dbReference type="NCBI Taxonomy" id="202951"/>
    <lineage>
        <taxon>Bacteria</taxon>
        <taxon>Pseudomonadati</taxon>
        <taxon>Pseudomonadota</taxon>
        <taxon>Gammaproteobacteria</taxon>
        <taxon>Moraxellales</taxon>
        <taxon>Moraxellaceae</taxon>
        <taxon>Acinetobacter</taxon>
    </lineage>
</organism>
<dbReference type="PANTHER" id="PTHR48100:SF1">
    <property type="entry name" value="HISTIDINE PHOSPHATASE FAMILY PROTEIN-RELATED"/>
    <property type="match status" value="1"/>
</dbReference>
<dbReference type="SUPFAM" id="SSF53254">
    <property type="entry name" value="Phosphoglycerate mutase-like"/>
    <property type="match status" value="1"/>
</dbReference>
<name>A0A4Q7ANV8_9GAMM</name>
<dbReference type="InterPro" id="IPR050275">
    <property type="entry name" value="PGM_Phosphatase"/>
</dbReference>
<dbReference type="InterPro" id="IPR029033">
    <property type="entry name" value="His_PPase_superfam"/>
</dbReference>
<dbReference type="Pfam" id="PF00300">
    <property type="entry name" value="His_Phos_1"/>
    <property type="match status" value="1"/>
</dbReference>
<reference evidence="1 2" key="1">
    <citation type="submission" date="2019-02" db="EMBL/GenBank/DDBJ databases">
        <title>The Batch Genome Submission of Acinetobacter spp. strains.</title>
        <authorList>
            <person name="Qin J."/>
            <person name="Hu Y."/>
            <person name="Ye H."/>
            <person name="Wei L."/>
            <person name="Feng Y."/>
            <person name="Zong Z."/>
        </authorList>
    </citation>
    <scope>NUCLEOTIDE SEQUENCE [LARGE SCALE GENOMIC DNA]</scope>
    <source>
        <strain evidence="1 2">WCHABo060081</strain>
    </source>
</reference>
<comment type="caution">
    <text evidence="1">The sequence shown here is derived from an EMBL/GenBank/DDBJ whole genome shotgun (WGS) entry which is preliminary data.</text>
</comment>